<organism evidence="1 2">
    <name type="scientific">Sphingomonas turrisvirgatae</name>
    <dbReference type="NCBI Taxonomy" id="1888892"/>
    <lineage>
        <taxon>Bacteria</taxon>
        <taxon>Pseudomonadati</taxon>
        <taxon>Pseudomonadota</taxon>
        <taxon>Alphaproteobacteria</taxon>
        <taxon>Sphingomonadales</taxon>
        <taxon>Sphingomonadaceae</taxon>
        <taxon>Sphingomonas</taxon>
    </lineage>
</organism>
<dbReference type="STRING" id="1888892.BFL28_13635"/>
<evidence type="ECO:0000313" key="2">
    <source>
        <dbReference type="Proteomes" id="UP000094487"/>
    </source>
</evidence>
<comment type="caution">
    <text evidence="1">The sequence shown here is derived from an EMBL/GenBank/DDBJ whole genome shotgun (WGS) entry which is preliminary data.</text>
</comment>
<name>A0A1E3LXG9_9SPHN</name>
<keyword evidence="2" id="KW-1185">Reference proteome</keyword>
<reference evidence="1 2" key="1">
    <citation type="submission" date="2016-08" db="EMBL/GenBank/DDBJ databases">
        <title>Draft genome of the agarase producing Sphingomonas sp. MCT13.</title>
        <authorList>
            <person name="D'Andrea M.M."/>
            <person name="Rossolini G.M."/>
            <person name="Thaller M.C."/>
        </authorList>
    </citation>
    <scope>NUCLEOTIDE SEQUENCE [LARGE SCALE GENOMIC DNA]</scope>
    <source>
        <strain evidence="1 2">MCT13</strain>
    </source>
</reference>
<gene>
    <name evidence="1" type="ORF">BFL28_13635</name>
</gene>
<proteinExistence type="predicted"/>
<dbReference type="EMBL" id="MDDS01000014">
    <property type="protein sequence ID" value="ODP38419.1"/>
    <property type="molecule type" value="Genomic_DNA"/>
</dbReference>
<dbReference type="OrthoDB" id="9015064at2"/>
<evidence type="ECO:0000313" key="1">
    <source>
        <dbReference type="EMBL" id="ODP38419.1"/>
    </source>
</evidence>
<dbReference type="RefSeq" id="WP_069319851.1">
    <property type="nucleotide sequence ID" value="NZ_MDDS01000014.1"/>
</dbReference>
<sequence>MHKLIYLLTPDPDDTRAAMVARVMQAGARLAALGPAGLRINVQDAGVDWGDAVDHHPALKLKSEYGPFEAVVQIWLDDAGDIARSPHEAIISQLAPLHHGYLVKERLLVHNLRQSARPGDRNDGYSQMAVLQIPDWLDEAEWRQRWQGRHSWVAISIHPHLEYIQNRVLRAVTAGAPPITGIGEEAFPIEGLHDERPLFRGGEKSEAKFKELYEIMYEDASRFIDFGKLDMLVSSQFDLVRPVR</sequence>
<accession>A0A1E3LXG9</accession>
<evidence type="ECO:0008006" key="3">
    <source>
        <dbReference type="Google" id="ProtNLM"/>
    </source>
</evidence>
<dbReference type="Proteomes" id="UP000094487">
    <property type="component" value="Unassembled WGS sequence"/>
</dbReference>
<dbReference type="AlphaFoldDB" id="A0A1E3LXG9"/>
<protein>
    <recommendedName>
        <fullName evidence="3">EthD domain-containing protein</fullName>
    </recommendedName>
</protein>